<organism evidence="1">
    <name type="scientific">marine sediment metagenome</name>
    <dbReference type="NCBI Taxonomy" id="412755"/>
    <lineage>
        <taxon>unclassified sequences</taxon>
        <taxon>metagenomes</taxon>
        <taxon>ecological metagenomes</taxon>
    </lineage>
</organism>
<evidence type="ECO:0000313" key="1">
    <source>
        <dbReference type="EMBL" id="KKL77651.1"/>
    </source>
</evidence>
<reference evidence="1" key="1">
    <citation type="journal article" date="2015" name="Nature">
        <title>Complex archaea that bridge the gap between prokaryotes and eukaryotes.</title>
        <authorList>
            <person name="Spang A."/>
            <person name="Saw J.H."/>
            <person name="Jorgensen S.L."/>
            <person name="Zaremba-Niedzwiedzka K."/>
            <person name="Martijn J."/>
            <person name="Lind A.E."/>
            <person name="van Eijk R."/>
            <person name="Schleper C."/>
            <person name="Guy L."/>
            <person name="Ettema T.J."/>
        </authorList>
    </citation>
    <scope>NUCLEOTIDE SEQUENCE</scope>
</reference>
<dbReference type="AlphaFoldDB" id="A0A0F9FGQ4"/>
<name>A0A0F9FGQ4_9ZZZZ</name>
<comment type="caution">
    <text evidence="1">The sequence shown here is derived from an EMBL/GenBank/DDBJ whole genome shotgun (WGS) entry which is preliminary data.</text>
</comment>
<proteinExistence type="predicted"/>
<accession>A0A0F9FGQ4</accession>
<protein>
    <submittedName>
        <fullName evidence="1">Uncharacterized protein</fullName>
    </submittedName>
</protein>
<feature type="non-terminal residue" evidence="1">
    <location>
        <position position="1"/>
    </location>
</feature>
<dbReference type="EMBL" id="LAZR01023689">
    <property type="protein sequence ID" value="KKL77651.1"/>
    <property type="molecule type" value="Genomic_DNA"/>
</dbReference>
<gene>
    <name evidence="1" type="ORF">LCGC14_2032730</name>
</gene>
<sequence length="109" mass="11944">NDKPKRRWPPDLSALRLFCSTCPNAKPVTFEVVAEGYGVSVTTLGRWIAAHCKKIDEVVQTLAPIPPPVVEPGYAGHPFGKDVFDLTHGVISQREFLTAEDPHHALTGE</sequence>